<dbReference type="EMBL" id="QUSL01000013">
    <property type="protein sequence ID" value="RGD85056.1"/>
    <property type="molecule type" value="Genomic_DNA"/>
</dbReference>
<name>A0A3E3ECR1_9FIRM</name>
<evidence type="ECO:0000313" key="3">
    <source>
        <dbReference type="Proteomes" id="UP000261032"/>
    </source>
</evidence>
<feature type="transmembrane region" description="Helical" evidence="1">
    <location>
        <begin position="92"/>
        <end position="112"/>
    </location>
</feature>
<feature type="transmembrane region" description="Helical" evidence="1">
    <location>
        <begin position="223"/>
        <end position="241"/>
    </location>
</feature>
<feature type="transmembrane region" description="Helical" evidence="1">
    <location>
        <begin position="47"/>
        <end position="71"/>
    </location>
</feature>
<accession>A0A3E3ECR1</accession>
<feature type="transmembrane region" description="Helical" evidence="1">
    <location>
        <begin position="294"/>
        <end position="315"/>
    </location>
</feature>
<feature type="transmembrane region" description="Helical" evidence="1">
    <location>
        <begin position="165"/>
        <end position="185"/>
    </location>
</feature>
<keyword evidence="1" id="KW-0472">Membrane</keyword>
<dbReference type="Proteomes" id="UP000261032">
    <property type="component" value="Unassembled WGS sequence"/>
</dbReference>
<keyword evidence="1" id="KW-0812">Transmembrane</keyword>
<organism evidence="2 3">
    <name type="scientific">Thomasclavelia ramosa</name>
    <dbReference type="NCBI Taxonomy" id="1547"/>
    <lineage>
        <taxon>Bacteria</taxon>
        <taxon>Bacillati</taxon>
        <taxon>Bacillota</taxon>
        <taxon>Erysipelotrichia</taxon>
        <taxon>Erysipelotrichales</taxon>
        <taxon>Coprobacillaceae</taxon>
        <taxon>Thomasclavelia</taxon>
    </lineage>
</organism>
<feature type="transmembrane region" description="Helical" evidence="1">
    <location>
        <begin position="21"/>
        <end position="41"/>
    </location>
</feature>
<feature type="transmembrane region" description="Helical" evidence="1">
    <location>
        <begin position="132"/>
        <end position="153"/>
    </location>
</feature>
<evidence type="ECO:0000313" key="2">
    <source>
        <dbReference type="EMBL" id="RGD85056.1"/>
    </source>
</evidence>
<evidence type="ECO:0000256" key="1">
    <source>
        <dbReference type="SAM" id="Phobius"/>
    </source>
</evidence>
<protein>
    <submittedName>
        <fullName evidence="2">ABC transporter permease</fullName>
    </submittedName>
</protein>
<keyword evidence="1" id="KW-1133">Transmembrane helix</keyword>
<dbReference type="AlphaFoldDB" id="A0A3E3ECR1"/>
<sequence length="630" mass="71582">MMNSRKSWVNIPLLKNIIKNNLFPAKVSLIIFVGVFILSLISGSNSGFSQICIVVYGISAVVLTTIYPCFIQSYQVNKTKSSMMCSLPLTTRCVWFTNYLAGYLIALVTLLIEGLGLMMFLGLNNAGTEGNIFIRFIMAIFLLLFIYYTLTYLVCSLSGNRLGQVVFSLAAYALPVILLLGLIYISPKLVPSNLDLGINDTYLYLTFPLAAGMQFIYSAYPHIFFHLFLGIVTLICSYYVYKNRENEYIGEPLVFRRIIIVLKAILIIAVTICGFGVILLVSKINITYGFKGQSLLFLIYILIGMIVAIIVEIIFKGRHVYRNLLIYVPVLAIVFGANFMIANKQYLSGINNSRYEVTADLVAELAGNQEYLSLSLNNEVTKEFLNYLSKHRDDLHFEKYDDEQQDLAMMYTYQYEHGLDDDYYSYSIYYINKKAVIDFFNGPGNKYFDKLLNYTEGLKKEKSLICYVNDHAVYLNKEEIQELIKLLPNQEIKPKNIFSIKTYNLLNPDSVNYLISSNEAITNFITSDELIERAVFIENCRDVIDDINSDSTKFEEQIKAVVSTQFSHETIDMVYPNGDSTVIAFSNDEVIYQGTYEVVTKEGNNYTYPLEFTLKKGDDGVIVNDIKVGG</sequence>
<reference evidence="2 3" key="1">
    <citation type="submission" date="2018-08" db="EMBL/GenBank/DDBJ databases">
        <title>A genome reference for cultivated species of the human gut microbiota.</title>
        <authorList>
            <person name="Zou Y."/>
            <person name="Xue W."/>
            <person name="Luo G."/>
        </authorList>
    </citation>
    <scope>NUCLEOTIDE SEQUENCE [LARGE SCALE GENOMIC DNA]</scope>
    <source>
        <strain evidence="2 3">OM06-4</strain>
    </source>
</reference>
<feature type="transmembrane region" description="Helical" evidence="1">
    <location>
        <begin position="324"/>
        <end position="342"/>
    </location>
</feature>
<comment type="caution">
    <text evidence="2">The sequence shown here is derived from an EMBL/GenBank/DDBJ whole genome shotgun (WGS) entry which is preliminary data.</text>
</comment>
<feature type="transmembrane region" description="Helical" evidence="1">
    <location>
        <begin position="261"/>
        <end position="282"/>
    </location>
</feature>
<gene>
    <name evidence="2" type="ORF">DXB93_09725</name>
</gene>
<proteinExistence type="predicted"/>